<dbReference type="GO" id="GO:0070403">
    <property type="term" value="F:NAD+ binding"/>
    <property type="evidence" value="ECO:0007669"/>
    <property type="project" value="UniProtKB-UniRule"/>
</dbReference>
<dbReference type="PROSITE" id="PS50305">
    <property type="entry name" value="SIRTUIN"/>
    <property type="match status" value="1"/>
</dbReference>
<comment type="function">
    <text evidence="3">NAD-dependent lysine deacetylase and desuccinylase that specifically removes acetyl and succinyl groups on target proteins. Modulates the activities of several proteins which are inactive in their acylated form.</text>
</comment>
<dbReference type="InterPro" id="IPR027546">
    <property type="entry name" value="Sirtuin_class_III"/>
</dbReference>
<keyword evidence="7" id="KW-1185">Reference proteome</keyword>
<comment type="subcellular location">
    <subcellularLocation>
        <location evidence="3">Cytoplasm</location>
    </subcellularLocation>
</comment>
<sequence length="242" mass="26210">MDEELRAWVRSARRIAVLSGAGMSAESGVPTFRDALTGLWARFDPRQLATEAAFRRQPQLVWDWYVERRVAVERVRPNAGHAAIADFQRRHPGRLTVITQNVDGLHQRAGSPGVLALHGNLAQDRWLDAPRGCCREDAIAPGHPPRCPVCGNLRRPDVVWFGERLPQAELEAAQAAAEACELLLVVGTSGEVYPAAGLASLARHAGARVLIVNPEASALDGVATRRLRATAARALPALLDGH</sequence>
<dbReference type="HAMAP" id="MF_01121">
    <property type="entry name" value="Sirtuin_ClassIII"/>
    <property type="match status" value="1"/>
</dbReference>
<evidence type="ECO:0000256" key="3">
    <source>
        <dbReference type="HAMAP-Rule" id="MF_01121"/>
    </source>
</evidence>
<feature type="binding site" evidence="3">
    <location>
        <position position="68"/>
    </location>
    <ligand>
        <name>substrate</name>
    </ligand>
</feature>
<dbReference type="InterPro" id="IPR029035">
    <property type="entry name" value="DHS-like_NAD/FAD-binding_dom"/>
</dbReference>
<keyword evidence="2 3" id="KW-0520">NAD</keyword>
<feature type="domain" description="Deacetylase sirtuin-type" evidence="5">
    <location>
        <begin position="1"/>
        <end position="242"/>
    </location>
</feature>
<dbReference type="SUPFAM" id="SSF52467">
    <property type="entry name" value="DHS-like NAD/FAD-binding domain"/>
    <property type="match status" value="1"/>
</dbReference>
<proteinExistence type="inferred from homology"/>
<dbReference type="InterPro" id="IPR050134">
    <property type="entry name" value="NAD-dep_sirtuin_deacylases"/>
</dbReference>
<comment type="caution">
    <text evidence="3 4">Lacks conserved residue(s) required for the propagation of feature annotation.</text>
</comment>
<dbReference type="RefSeq" id="WP_116957145.1">
    <property type="nucleotide sequence ID" value="NZ_QVLS01000001.1"/>
</dbReference>
<feature type="binding site" evidence="3">
    <location>
        <begin position="100"/>
        <end position="103"/>
    </location>
    <ligand>
        <name>NAD(+)</name>
        <dbReference type="ChEBI" id="CHEBI:57540"/>
    </ligand>
</feature>
<evidence type="ECO:0000313" key="6">
    <source>
        <dbReference type="EMBL" id="RFP82452.1"/>
    </source>
</evidence>
<dbReference type="Pfam" id="PF02146">
    <property type="entry name" value="SIR2"/>
    <property type="match status" value="1"/>
</dbReference>
<keyword evidence="3" id="KW-0963">Cytoplasm</keyword>
<dbReference type="PANTHER" id="PTHR11085">
    <property type="entry name" value="NAD-DEPENDENT PROTEIN DEACYLASE SIRTUIN-5, MITOCHONDRIAL-RELATED"/>
    <property type="match status" value="1"/>
</dbReference>
<feature type="binding site" evidence="3">
    <location>
        <position position="231"/>
    </location>
    <ligand>
        <name>NAD(+)</name>
        <dbReference type="ChEBI" id="CHEBI:57540"/>
    </ligand>
</feature>
<keyword evidence="1" id="KW-0808">Transferase</keyword>
<evidence type="ECO:0000256" key="1">
    <source>
        <dbReference type="ARBA" id="ARBA00022679"/>
    </source>
</evidence>
<feature type="binding site" evidence="3">
    <location>
        <begin position="213"/>
        <end position="215"/>
    </location>
    <ligand>
        <name>NAD(+)</name>
        <dbReference type="ChEBI" id="CHEBI:57540"/>
    </ligand>
</feature>
<accession>A0A372EPH8</accession>
<dbReference type="GO" id="GO:0036054">
    <property type="term" value="F:protein-malonyllysine demalonylase activity"/>
    <property type="evidence" value="ECO:0007669"/>
    <property type="project" value="InterPro"/>
</dbReference>
<dbReference type="Proteomes" id="UP000261931">
    <property type="component" value="Unassembled WGS sequence"/>
</dbReference>
<dbReference type="Gene3D" id="3.40.50.1220">
    <property type="entry name" value="TPP-binding domain"/>
    <property type="match status" value="1"/>
</dbReference>
<dbReference type="PANTHER" id="PTHR11085:SF10">
    <property type="entry name" value="NAD-DEPENDENT PROTEIN DEACYLASE SIRTUIN-5, MITOCHONDRIAL-RELATED"/>
    <property type="match status" value="1"/>
</dbReference>
<evidence type="ECO:0000256" key="2">
    <source>
        <dbReference type="ARBA" id="ARBA00023027"/>
    </source>
</evidence>
<dbReference type="InterPro" id="IPR026590">
    <property type="entry name" value="Ssirtuin_cat_dom"/>
</dbReference>
<dbReference type="GO" id="GO:0017136">
    <property type="term" value="F:histone deacetylase activity, NAD-dependent"/>
    <property type="evidence" value="ECO:0007669"/>
    <property type="project" value="TreeGrafter"/>
</dbReference>
<feature type="binding site" evidence="3">
    <location>
        <begin position="187"/>
        <end position="189"/>
    </location>
    <ligand>
        <name>NAD(+)</name>
        <dbReference type="ChEBI" id="CHEBI:57540"/>
    </ligand>
</feature>
<dbReference type="EC" id="2.3.1.286" evidence="3"/>
<comment type="caution">
    <text evidence="6">The sequence shown here is derived from an EMBL/GenBank/DDBJ whole genome shotgun (WGS) entry which is preliminary data.</text>
</comment>
<evidence type="ECO:0000259" key="5">
    <source>
        <dbReference type="PROSITE" id="PS50305"/>
    </source>
</evidence>
<reference evidence="6 7" key="1">
    <citation type="submission" date="2018-08" db="EMBL/GenBank/DDBJ databases">
        <title>Hydrogenophaga sp. LA-38 isolated from sludge.</title>
        <authorList>
            <person name="Im W.-T."/>
        </authorList>
    </citation>
    <scope>NUCLEOTIDE SEQUENCE [LARGE SCALE GENOMIC DNA]</scope>
    <source>
        <strain evidence="6 7">LA-38</strain>
    </source>
</reference>
<evidence type="ECO:0000256" key="4">
    <source>
        <dbReference type="PROSITE-ProRule" id="PRU00236"/>
    </source>
</evidence>
<feature type="binding site" evidence="3">
    <location>
        <position position="65"/>
    </location>
    <ligand>
        <name>substrate</name>
    </ligand>
</feature>
<dbReference type="InterPro" id="IPR003000">
    <property type="entry name" value="Sirtuin"/>
</dbReference>
<dbReference type="NCBIfam" id="NF001753">
    <property type="entry name" value="PRK00481.1-3"/>
    <property type="match status" value="1"/>
</dbReference>
<dbReference type="EMBL" id="QVLS01000001">
    <property type="protein sequence ID" value="RFP82452.1"/>
    <property type="molecule type" value="Genomic_DNA"/>
</dbReference>
<dbReference type="AlphaFoldDB" id="A0A372EPH8"/>
<comment type="domain">
    <text evidence="3">2 residues (Tyr-65 and Arg-68) present in a large hydrophobic pocket are probably involved in substrate specificity. They are important for desuccinylation activity, but dispensable for deacetylation activity.</text>
</comment>
<organism evidence="6 7">
    <name type="scientific">Hydrogenophaga borbori</name>
    <dbReference type="NCBI Taxonomy" id="2294117"/>
    <lineage>
        <taxon>Bacteria</taxon>
        <taxon>Pseudomonadati</taxon>
        <taxon>Pseudomonadota</taxon>
        <taxon>Betaproteobacteria</taxon>
        <taxon>Burkholderiales</taxon>
        <taxon>Comamonadaceae</taxon>
        <taxon>Hydrogenophaga</taxon>
    </lineage>
</organism>
<dbReference type="InterPro" id="IPR026591">
    <property type="entry name" value="Sirtuin_cat_small_dom_sf"/>
</dbReference>
<dbReference type="Gene3D" id="3.30.1600.10">
    <property type="entry name" value="SIR2/SIRT2 'Small Domain"/>
    <property type="match status" value="1"/>
</dbReference>
<protein>
    <recommendedName>
        <fullName evidence="3">NAD-dependent protein deacylase</fullName>
        <ecNumber evidence="3">2.3.1.286</ecNumber>
    </recommendedName>
    <alternativeName>
        <fullName evidence="3">Regulatory protein SIR2 homolog</fullName>
    </alternativeName>
</protein>
<comment type="catalytic activity">
    <reaction evidence="3">
        <text>N(6)-succinyl-L-lysyl-[protein] + NAD(+) + H2O = 2''-O-succinyl-ADP-D-ribose + nicotinamide + L-lysyl-[protein]</text>
        <dbReference type="Rhea" id="RHEA:47668"/>
        <dbReference type="Rhea" id="RHEA-COMP:9752"/>
        <dbReference type="Rhea" id="RHEA-COMP:11877"/>
        <dbReference type="ChEBI" id="CHEBI:15377"/>
        <dbReference type="ChEBI" id="CHEBI:17154"/>
        <dbReference type="ChEBI" id="CHEBI:29969"/>
        <dbReference type="ChEBI" id="CHEBI:57540"/>
        <dbReference type="ChEBI" id="CHEBI:87830"/>
        <dbReference type="ChEBI" id="CHEBI:87832"/>
    </reaction>
</comment>
<evidence type="ECO:0000313" key="7">
    <source>
        <dbReference type="Proteomes" id="UP000261931"/>
    </source>
</evidence>
<feature type="active site" description="Proton acceptor" evidence="3">
    <location>
        <position position="118"/>
    </location>
</feature>
<dbReference type="GO" id="GO:0005737">
    <property type="term" value="C:cytoplasm"/>
    <property type="evidence" value="ECO:0007669"/>
    <property type="project" value="UniProtKB-SubCell"/>
</dbReference>
<comment type="similarity">
    <text evidence="3">Belongs to the sirtuin family. Class III subfamily.</text>
</comment>
<comment type="catalytic activity">
    <reaction evidence="3">
        <text>N(6)-acetyl-L-lysyl-[protein] + NAD(+) + H2O = 2''-O-acetyl-ADP-D-ribose + nicotinamide + L-lysyl-[protein]</text>
        <dbReference type="Rhea" id="RHEA:43636"/>
        <dbReference type="Rhea" id="RHEA-COMP:9752"/>
        <dbReference type="Rhea" id="RHEA-COMP:10731"/>
        <dbReference type="ChEBI" id="CHEBI:15377"/>
        <dbReference type="ChEBI" id="CHEBI:17154"/>
        <dbReference type="ChEBI" id="CHEBI:29969"/>
        <dbReference type="ChEBI" id="CHEBI:57540"/>
        <dbReference type="ChEBI" id="CHEBI:61930"/>
        <dbReference type="ChEBI" id="CHEBI:83767"/>
        <dbReference type="EC" id="2.3.1.286"/>
    </reaction>
</comment>
<gene>
    <name evidence="3" type="primary">cobB</name>
    <name evidence="6" type="ORF">DY262_01045</name>
</gene>
<name>A0A372EPH8_9BURK</name>
<dbReference type="GO" id="GO:0036055">
    <property type="term" value="F:protein-succinyllysine desuccinylase activity"/>
    <property type="evidence" value="ECO:0007669"/>
    <property type="project" value="UniProtKB-UniRule"/>
</dbReference>